<evidence type="ECO:0000256" key="1">
    <source>
        <dbReference type="ARBA" id="ARBA00006484"/>
    </source>
</evidence>
<protein>
    <submittedName>
        <fullName evidence="3">Pteridine reductase</fullName>
    </submittedName>
</protein>
<comment type="caution">
    <text evidence="3">The sequence shown here is derived from an EMBL/GenBank/DDBJ whole genome shotgun (WGS) entry which is preliminary data.</text>
</comment>
<organism evidence="3 4">
    <name type="scientific">Pseudoxanthomonas taiwanensis J19</name>
    <dbReference type="NCBI Taxonomy" id="935569"/>
    <lineage>
        <taxon>Bacteria</taxon>
        <taxon>Pseudomonadati</taxon>
        <taxon>Pseudomonadota</taxon>
        <taxon>Gammaproteobacteria</taxon>
        <taxon>Lysobacterales</taxon>
        <taxon>Lysobacteraceae</taxon>
        <taxon>Pseudoxanthomonas</taxon>
    </lineage>
</organism>
<dbReference type="FunFam" id="3.40.50.720:FF:000084">
    <property type="entry name" value="Short-chain dehydrogenase reductase"/>
    <property type="match status" value="1"/>
</dbReference>
<dbReference type="PANTHER" id="PTHR43639">
    <property type="entry name" value="OXIDOREDUCTASE, SHORT-CHAIN DEHYDROGENASE/REDUCTASE FAMILY (AFU_ORTHOLOGUE AFUA_5G02870)"/>
    <property type="match status" value="1"/>
</dbReference>
<keyword evidence="2" id="KW-0560">Oxidoreductase</keyword>
<dbReference type="InterPro" id="IPR036291">
    <property type="entry name" value="NAD(P)-bd_dom_sf"/>
</dbReference>
<reference evidence="3 4" key="1">
    <citation type="submission" date="2019-07" db="EMBL/GenBank/DDBJ databases">
        <title>Genome sequencing of lignin-degrading bacterial isolates.</title>
        <authorList>
            <person name="Gladden J."/>
        </authorList>
    </citation>
    <scope>NUCLEOTIDE SEQUENCE [LARGE SCALE GENOMIC DNA]</scope>
    <source>
        <strain evidence="3 4">J19</strain>
    </source>
</reference>
<dbReference type="NCBIfam" id="NF006598">
    <property type="entry name" value="PRK09135.1"/>
    <property type="match status" value="1"/>
</dbReference>
<dbReference type="OrthoDB" id="9793499at2"/>
<gene>
    <name evidence="3" type="ORF">L613_003300000200</name>
</gene>
<dbReference type="RefSeq" id="WP_019399229.1">
    <property type="nucleotide sequence ID" value="NZ_VLJS01000062.1"/>
</dbReference>
<comment type="similarity">
    <text evidence="1">Belongs to the short-chain dehydrogenases/reductases (SDR) family.</text>
</comment>
<dbReference type="Gene3D" id="3.40.50.720">
    <property type="entry name" value="NAD(P)-binding Rossmann-like Domain"/>
    <property type="match status" value="1"/>
</dbReference>
<name>A0A562DJ39_9GAMM</name>
<dbReference type="SUPFAM" id="SSF51735">
    <property type="entry name" value="NAD(P)-binding Rossmann-fold domains"/>
    <property type="match status" value="1"/>
</dbReference>
<dbReference type="EMBL" id="VLJS01000062">
    <property type="protein sequence ID" value="TWH09672.1"/>
    <property type="molecule type" value="Genomic_DNA"/>
</dbReference>
<dbReference type="Proteomes" id="UP000321583">
    <property type="component" value="Unassembled WGS sequence"/>
</dbReference>
<dbReference type="InterPro" id="IPR002347">
    <property type="entry name" value="SDR_fam"/>
</dbReference>
<dbReference type="PROSITE" id="PS00061">
    <property type="entry name" value="ADH_SHORT"/>
    <property type="match status" value="1"/>
</dbReference>
<keyword evidence="4" id="KW-1185">Reference proteome</keyword>
<dbReference type="PRINTS" id="PR00080">
    <property type="entry name" value="SDRFAMILY"/>
</dbReference>
<proteinExistence type="inferred from homology"/>
<dbReference type="InterPro" id="IPR020904">
    <property type="entry name" value="Sc_DH/Rdtase_CS"/>
</dbReference>
<accession>A0A562DJ39</accession>
<dbReference type="GO" id="GO:0016491">
    <property type="term" value="F:oxidoreductase activity"/>
    <property type="evidence" value="ECO:0007669"/>
    <property type="project" value="UniProtKB-KW"/>
</dbReference>
<dbReference type="AlphaFoldDB" id="A0A562DJ39"/>
<evidence type="ECO:0000256" key="2">
    <source>
        <dbReference type="ARBA" id="ARBA00023002"/>
    </source>
</evidence>
<dbReference type="PRINTS" id="PR00081">
    <property type="entry name" value="GDHRDH"/>
</dbReference>
<sequence>MPHPRPVVLVTGAARRIGAAIARRLHRDGFDLALHCHGSHAELQALAGTLEAARPGSVLVLQADLQAEEAPAALVQACIARYGRLDGLVNNASNFFPTPLDQATPAQWDALFAVNARAPFFLAQAAAAHLRERGGAVVNLADVYAGTPLRGHPLYSAAKAALVSLTRGLAQALAPQARANAVAPGAILWPEQAQDPAAQATILGDTALGRAGTPEDIAAAVAWLLSEEAGYVTGQVLHVDGGRTH</sequence>
<evidence type="ECO:0000313" key="4">
    <source>
        <dbReference type="Proteomes" id="UP000321583"/>
    </source>
</evidence>
<dbReference type="PANTHER" id="PTHR43639:SF1">
    <property type="entry name" value="SHORT-CHAIN DEHYDROGENASE_REDUCTASE FAMILY PROTEIN"/>
    <property type="match status" value="1"/>
</dbReference>
<dbReference type="Pfam" id="PF13561">
    <property type="entry name" value="adh_short_C2"/>
    <property type="match status" value="1"/>
</dbReference>
<evidence type="ECO:0000313" key="3">
    <source>
        <dbReference type="EMBL" id="TWH09672.1"/>
    </source>
</evidence>